<dbReference type="Pfam" id="PF01636">
    <property type="entry name" value="APH"/>
    <property type="match status" value="1"/>
</dbReference>
<evidence type="ECO:0000313" key="2">
    <source>
        <dbReference type="EMBL" id="MDR6724251.1"/>
    </source>
</evidence>
<keyword evidence="2" id="KW-0418">Kinase</keyword>
<dbReference type="RefSeq" id="WP_310140277.1">
    <property type="nucleotide sequence ID" value="NZ_JAVDTR010000007.1"/>
</dbReference>
<reference evidence="2" key="1">
    <citation type="submission" date="2023-07" db="EMBL/GenBank/DDBJ databases">
        <title>Sorghum-associated microbial communities from plants grown in Nebraska, USA.</title>
        <authorList>
            <person name="Schachtman D."/>
        </authorList>
    </citation>
    <scope>NUCLEOTIDE SEQUENCE</scope>
    <source>
        <strain evidence="2">BE80</strain>
    </source>
</reference>
<dbReference type="Proteomes" id="UP001254832">
    <property type="component" value="Unassembled WGS sequence"/>
</dbReference>
<dbReference type="AlphaFoldDB" id="A0AAP5LMJ1"/>
<evidence type="ECO:0000259" key="1">
    <source>
        <dbReference type="Pfam" id="PF01636"/>
    </source>
</evidence>
<organism evidence="2 3">
    <name type="scientific">Paenibacillus amylolyticus</name>
    <dbReference type="NCBI Taxonomy" id="1451"/>
    <lineage>
        <taxon>Bacteria</taxon>
        <taxon>Bacillati</taxon>
        <taxon>Bacillota</taxon>
        <taxon>Bacilli</taxon>
        <taxon>Bacillales</taxon>
        <taxon>Paenibacillaceae</taxon>
        <taxon>Paenibacillus</taxon>
    </lineage>
</organism>
<dbReference type="PANTHER" id="PTHR21310">
    <property type="entry name" value="AMINOGLYCOSIDE PHOSPHOTRANSFERASE-RELATED-RELATED"/>
    <property type="match status" value="1"/>
</dbReference>
<dbReference type="EMBL" id="JAVDTR010000007">
    <property type="protein sequence ID" value="MDR6724251.1"/>
    <property type="molecule type" value="Genomic_DNA"/>
</dbReference>
<comment type="caution">
    <text evidence="2">The sequence shown here is derived from an EMBL/GenBank/DDBJ whole genome shotgun (WGS) entry which is preliminary data.</text>
</comment>
<sequence>MNIQDIPKEIIQQVGEVKNITFPNKQGHTSIVAILHTPDKKYIVKKTESLLYNEWLSEEYEALQHLRLLGLPIPKAYSIHIQSQTKWLLMDHIEGITLREFLSKEPDPQDKEKAIVNFARCLKQIHESSCPAAYMKSDTTWLDHMLSKANCNLQNFAVDGTEALLKRIQEIRPAPITNTLIHGDFTIDNVLVHDSNIVGVIDWSGAAYGDPRYDVALAIRPKHNAFEDERDKGVFYNAYGKLRLTDEEYDYFEDGLYNFF</sequence>
<dbReference type="InterPro" id="IPR051678">
    <property type="entry name" value="AGP_Transferase"/>
</dbReference>
<name>A0AAP5LMJ1_PAEAM</name>
<keyword evidence="2" id="KW-0808">Transferase</keyword>
<proteinExistence type="predicted"/>
<accession>A0AAP5LMJ1</accession>
<gene>
    <name evidence="2" type="ORF">J2W91_002719</name>
</gene>
<dbReference type="InterPro" id="IPR011009">
    <property type="entry name" value="Kinase-like_dom_sf"/>
</dbReference>
<protein>
    <submittedName>
        <fullName evidence="2">Aminoglycoside phosphotransferase (APT) family kinase protein</fullName>
    </submittedName>
</protein>
<dbReference type="InterPro" id="IPR002575">
    <property type="entry name" value="Aminoglycoside_PTrfase"/>
</dbReference>
<dbReference type="SUPFAM" id="SSF56112">
    <property type="entry name" value="Protein kinase-like (PK-like)"/>
    <property type="match status" value="1"/>
</dbReference>
<dbReference type="GO" id="GO:0016301">
    <property type="term" value="F:kinase activity"/>
    <property type="evidence" value="ECO:0007669"/>
    <property type="project" value="UniProtKB-KW"/>
</dbReference>
<dbReference type="Gene3D" id="3.90.1200.10">
    <property type="match status" value="1"/>
</dbReference>
<feature type="domain" description="Aminoglycoside phosphotransferase" evidence="1">
    <location>
        <begin position="35"/>
        <end position="227"/>
    </location>
</feature>
<evidence type="ECO:0000313" key="3">
    <source>
        <dbReference type="Proteomes" id="UP001254832"/>
    </source>
</evidence>